<evidence type="ECO:0000259" key="1">
    <source>
        <dbReference type="PROSITE" id="PS50181"/>
    </source>
</evidence>
<sequence length="488" mass="55067">MSICKEQYSTSLLLSLPPELVESIAADIDSPADLLNLALTCKALHDIIVPFHLHFRKLSLNISKTSLALWSGIIVKPRLASCFHTVHAHNKPDEQGDFYPPILVQQGEAYLARIVTSPQRDHVLCDAISRLNGLVKFNYTTPKWITKSQILWTLSTSCPLIQEVILHQIGDISTSYITPPEIQSSLVSFPSLQSLIVDFNHIDNDDVVLCFEIVSVGRFPKLKALRLLKIYPNPNKPRPPATTILMNSATLPQLLELTLTVRSNFYSRDMTNEAKADMTHRFLARHPQLESMAVLSFAGEFWQPLSLKRDHCPNVRVLCVGAQSEVTDTLSLALAGQLQKFSGYMGPRSLPLLECMSMVQECVLHITDYLPISFFRSLPISIQRLFVRIHREIYPENSLQHIMCLTRLHNLTHVGGFNWTQSSIAEEKDHLLALSELTKLEYIGIEDTHSPLIWISLQNLKGRGFAPEKKHLTHSQVFPWDISWGASS</sequence>
<gene>
    <name evidence="2" type="ORF">M422DRAFT_256395</name>
</gene>
<dbReference type="SUPFAM" id="SSF81383">
    <property type="entry name" value="F-box domain"/>
    <property type="match status" value="1"/>
</dbReference>
<name>A0A0C9VQX7_SPHS4</name>
<dbReference type="PROSITE" id="PS50181">
    <property type="entry name" value="FBOX"/>
    <property type="match status" value="1"/>
</dbReference>
<dbReference type="HOGENOM" id="CLU_041706_0_0_1"/>
<dbReference type="AlphaFoldDB" id="A0A0C9VQX7"/>
<organism evidence="2 3">
    <name type="scientific">Sphaerobolus stellatus (strain SS14)</name>
    <dbReference type="NCBI Taxonomy" id="990650"/>
    <lineage>
        <taxon>Eukaryota</taxon>
        <taxon>Fungi</taxon>
        <taxon>Dikarya</taxon>
        <taxon>Basidiomycota</taxon>
        <taxon>Agaricomycotina</taxon>
        <taxon>Agaricomycetes</taxon>
        <taxon>Phallomycetidae</taxon>
        <taxon>Geastrales</taxon>
        <taxon>Sphaerobolaceae</taxon>
        <taxon>Sphaerobolus</taxon>
    </lineage>
</organism>
<dbReference type="InterPro" id="IPR001810">
    <property type="entry name" value="F-box_dom"/>
</dbReference>
<dbReference type="Pfam" id="PF12937">
    <property type="entry name" value="F-box-like"/>
    <property type="match status" value="1"/>
</dbReference>
<evidence type="ECO:0000313" key="3">
    <source>
        <dbReference type="Proteomes" id="UP000054279"/>
    </source>
</evidence>
<feature type="domain" description="F-box" evidence="1">
    <location>
        <begin position="10"/>
        <end position="58"/>
    </location>
</feature>
<dbReference type="Proteomes" id="UP000054279">
    <property type="component" value="Unassembled WGS sequence"/>
</dbReference>
<proteinExistence type="predicted"/>
<evidence type="ECO:0000313" key="2">
    <source>
        <dbReference type="EMBL" id="KIJ40700.1"/>
    </source>
</evidence>
<protein>
    <submittedName>
        <fullName evidence="2">Unplaced genomic scaffold SPHSTscaffold_67, whole genome shotgun sequence</fullName>
    </submittedName>
</protein>
<dbReference type="InterPro" id="IPR036047">
    <property type="entry name" value="F-box-like_dom_sf"/>
</dbReference>
<dbReference type="EMBL" id="KN837142">
    <property type="protein sequence ID" value="KIJ40700.1"/>
    <property type="molecule type" value="Genomic_DNA"/>
</dbReference>
<dbReference type="InterPro" id="IPR032675">
    <property type="entry name" value="LRR_dom_sf"/>
</dbReference>
<accession>A0A0C9VQX7</accession>
<reference evidence="2 3" key="1">
    <citation type="submission" date="2014-06" db="EMBL/GenBank/DDBJ databases">
        <title>Evolutionary Origins and Diversification of the Mycorrhizal Mutualists.</title>
        <authorList>
            <consortium name="DOE Joint Genome Institute"/>
            <consortium name="Mycorrhizal Genomics Consortium"/>
            <person name="Kohler A."/>
            <person name="Kuo A."/>
            <person name="Nagy L.G."/>
            <person name="Floudas D."/>
            <person name="Copeland A."/>
            <person name="Barry K.W."/>
            <person name="Cichocki N."/>
            <person name="Veneault-Fourrey C."/>
            <person name="LaButti K."/>
            <person name="Lindquist E.A."/>
            <person name="Lipzen A."/>
            <person name="Lundell T."/>
            <person name="Morin E."/>
            <person name="Murat C."/>
            <person name="Riley R."/>
            <person name="Ohm R."/>
            <person name="Sun H."/>
            <person name="Tunlid A."/>
            <person name="Henrissat B."/>
            <person name="Grigoriev I.V."/>
            <person name="Hibbett D.S."/>
            <person name="Martin F."/>
        </authorList>
    </citation>
    <scope>NUCLEOTIDE SEQUENCE [LARGE SCALE GENOMIC DNA]</scope>
    <source>
        <strain evidence="2 3">SS14</strain>
    </source>
</reference>
<dbReference type="Gene3D" id="3.80.10.10">
    <property type="entry name" value="Ribonuclease Inhibitor"/>
    <property type="match status" value="1"/>
</dbReference>
<keyword evidence="3" id="KW-1185">Reference proteome</keyword>